<dbReference type="AlphaFoldDB" id="A0A840A856"/>
<organism evidence="3 4">
    <name type="scientific">Roseococcus suduntuyensis</name>
    <dbReference type="NCBI Taxonomy" id="455361"/>
    <lineage>
        <taxon>Bacteria</taxon>
        <taxon>Pseudomonadati</taxon>
        <taxon>Pseudomonadota</taxon>
        <taxon>Alphaproteobacteria</taxon>
        <taxon>Acetobacterales</taxon>
        <taxon>Roseomonadaceae</taxon>
        <taxon>Roseococcus</taxon>
    </lineage>
</organism>
<dbReference type="Gene3D" id="2.120.10.30">
    <property type="entry name" value="TolB, C-terminal domain"/>
    <property type="match status" value="1"/>
</dbReference>
<feature type="repeat" description="NHL" evidence="2">
    <location>
        <begin position="158"/>
        <end position="197"/>
    </location>
</feature>
<comment type="caution">
    <text evidence="3">The sequence shown here is derived from an EMBL/GenBank/DDBJ whole genome shotgun (WGS) entry which is preliminary data.</text>
</comment>
<dbReference type="EC" id="1.14.17.3" evidence="3"/>
<evidence type="ECO:0000256" key="2">
    <source>
        <dbReference type="PROSITE-ProRule" id="PRU00504"/>
    </source>
</evidence>
<dbReference type="SUPFAM" id="SSF101898">
    <property type="entry name" value="NHL repeat"/>
    <property type="match status" value="1"/>
</dbReference>
<proteinExistence type="predicted"/>
<evidence type="ECO:0000313" key="3">
    <source>
        <dbReference type="EMBL" id="MBB3896683.1"/>
    </source>
</evidence>
<dbReference type="RefSeq" id="WP_184381651.1">
    <property type="nucleotide sequence ID" value="NZ_JACIDJ010000001.1"/>
</dbReference>
<keyword evidence="1" id="KW-0677">Repeat</keyword>
<dbReference type="InterPro" id="IPR050952">
    <property type="entry name" value="TRIM-NHL_E3_ligases"/>
</dbReference>
<protein>
    <submittedName>
        <fullName evidence="3">Peptidylglycine monooxygenase</fullName>
        <ecNumber evidence="3">1.14.17.3</ecNumber>
    </submittedName>
</protein>
<evidence type="ECO:0000313" key="4">
    <source>
        <dbReference type="Proteomes" id="UP000553193"/>
    </source>
</evidence>
<keyword evidence="3" id="KW-0503">Monooxygenase</keyword>
<name>A0A840A856_9PROT</name>
<gene>
    <name evidence="3" type="ORF">GGQ83_000109</name>
</gene>
<keyword evidence="4" id="KW-1185">Reference proteome</keyword>
<dbReference type="GO" id="GO:0004504">
    <property type="term" value="F:peptidylglycine monooxygenase activity"/>
    <property type="evidence" value="ECO:0007669"/>
    <property type="project" value="UniProtKB-EC"/>
</dbReference>
<sequence>MLYVTLGAQRYRIERPWGDLPTDMGGVTDVATDAEGRIYVGLRRDSYTSGPGPTVIVLDAMGQRIGAFGEEVADLHMLDVAPDGLIHVVDRDAHEIIAFDREGVVRRRLGTRHQAGQPFNSPCDIGFAPDGTAYVADGYAASRVHVFAPDGTPQGGWGTPGQRAGEFSTPHSVRVGMEGEVAVTDRENNRVQVFTAEGRFLRSLYLLHKPMAVTADAEGNWWVTDQVPSLSVFSRQGVLLSKARAVLNGAHGMALHPDGSVLLAEMTPSRLTRLVPD</sequence>
<reference evidence="3 4" key="1">
    <citation type="submission" date="2020-08" db="EMBL/GenBank/DDBJ databases">
        <title>Genomic Encyclopedia of Type Strains, Phase IV (KMG-IV): sequencing the most valuable type-strain genomes for metagenomic binning, comparative biology and taxonomic classification.</title>
        <authorList>
            <person name="Goeker M."/>
        </authorList>
    </citation>
    <scope>NUCLEOTIDE SEQUENCE [LARGE SCALE GENOMIC DNA]</scope>
    <source>
        <strain evidence="3 4">DSM 19979</strain>
    </source>
</reference>
<dbReference type="PROSITE" id="PS51125">
    <property type="entry name" value="NHL"/>
    <property type="match status" value="2"/>
</dbReference>
<dbReference type="InterPro" id="IPR001258">
    <property type="entry name" value="NHL_repeat"/>
</dbReference>
<dbReference type="GO" id="GO:0000209">
    <property type="term" value="P:protein polyubiquitination"/>
    <property type="evidence" value="ECO:0007669"/>
    <property type="project" value="TreeGrafter"/>
</dbReference>
<dbReference type="InterPro" id="IPR011042">
    <property type="entry name" value="6-blade_b-propeller_TolB-like"/>
</dbReference>
<dbReference type="EMBL" id="JACIDJ010000001">
    <property type="protein sequence ID" value="MBB3896683.1"/>
    <property type="molecule type" value="Genomic_DNA"/>
</dbReference>
<evidence type="ECO:0000256" key="1">
    <source>
        <dbReference type="ARBA" id="ARBA00022737"/>
    </source>
</evidence>
<dbReference type="GO" id="GO:0061630">
    <property type="term" value="F:ubiquitin protein ligase activity"/>
    <property type="evidence" value="ECO:0007669"/>
    <property type="project" value="TreeGrafter"/>
</dbReference>
<feature type="repeat" description="NHL" evidence="2">
    <location>
        <begin position="106"/>
        <end position="150"/>
    </location>
</feature>
<keyword evidence="3" id="KW-0560">Oxidoreductase</keyword>
<dbReference type="Proteomes" id="UP000553193">
    <property type="component" value="Unassembled WGS sequence"/>
</dbReference>
<dbReference type="PANTHER" id="PTHR24104:SF48">
    <property type="entry name" value="PROTEIN WECH"/>
    <property type="match status" value="1"/>
</dbReference>
<dbReference type="Pfam" id="PF01436">
    <property type="entry name" value="NHL"/>
    <property type="match status" value="1"/>
</dbReference>
<accession>A0A840A856</accession>
<dbReference type="GO" id="GO:0043161">
    <property type="term" value="P:proteasome-mediated ubiquitin-dependent protein catabolic process"/>
    <property type="evidence" value="ECO:0007669"/>
    <property type="project" value="TreeGrafter"/>
</dbReference>
<dbReference type="PANTHER" id="PTHR24104">
    <property type="entry name" value="E3 UBIQUITIN-PROTEIN LIGASE NHLRC1-RELATED"/>
    <property type="match status" value="1"/>
</dbReference>